<dbReference type="RefSeq" id="WP_146366188.1">
    <property type="nucleotide sequence ID" value="NZ_CP042263.1"/>
</dbReference>
<keyword evidence="5" id="KW-0808">Transferase</keyword>
<gene>
    <name evidence="5" type="ORF">FPZ52_13740</name>
</gene>
<dbReference type="PANTHER" id="PTHR32328">
    <property type="entry name" value="L-SERYL-TRNA(SEC) SELENIUM TRANSFERASE"/>
    <property type="match status" value="1"/>
</dbReference>
<keyword evidence="5" id="KW-0614">Plasmid</keyword>
<dbReference type="InterPro" id="IPR018319">
    <property type="entry name" value="SelA-like"/>
</dbReference>
<dbReference type="InterPro" id="IPR015424">
    <property type="entry name" value="PyrdxlP-dep_Trfase"/>
</dbReference>
<dbReference type="PANTHER" id="PTHR32328:SF0">
    <property type="entry name" value="L-SERYL-TRNA(SEC) SELENIUM TRANSFERASE"/>
    <property type="match status" value="1"/>
</dbReference>
<dbReference type="Pfam" id="PF03841">
    <property type="entry name" value="SelA"/>
    <property type="match status" value="1"/>
</dbReference>
<dbReference type="AlphaFoldDB" id="A0A5B8IX83"/>
<keyword evidence="6" id="KW-1185">Reference proteome</keyword>
<comment type="similarity">
    <text evidence="3">Belongs to the SelA family.</text>
</comment>
<dbReference type="Proteomes" id="UP000318483">
    <property type="component" value="Plasmid unnamed2"/>
</dbReference>
<evidence type="ECO:0000313" key="6">
    <source>
        <dbReference type="Proteomes" id="UP000318483"/>
    </source>
</evidence>
<feature type="modified residue" description="N6-(pyridoxal phosphate)lysine" evidence="4">
    <location>
        <position position="216"/>
    </location>
</feature>
<protein>
    <submittedName>
        <fullName evidence="5">Aminotransferase class V-fold PLP-dependent enzyme</fullName>
    </submittedName>
</protein>
<dbReference type="SUPFAM" id="SSF53383">
    <property type="entry name" value="PLP-dependent transferases"/>
    <property type="match status" value="1"/>
</dbReference>
<name>A0A5B8IX83_9RHOB</name>
<accession>A0A5B8IX83</accession>
<keyword evidence="2 4" id="KW-0663">Pyridoxal phosphate</keyword>
<dbReference type="OrthoDB" id="9787096at2"/>
<comment type="cofactor">
    <cofactor evidence="1 4">
        <name>pyridoxal 5'-phosphate</name>
        <dbReference type="ChEBI" id="CHEBI:597326"/>
    </cofactor>
</comment>
<evidence type="ECO:0000256" key="4">
    <source>
        <dbReference type="PIRSR" id="PIRSR618319-50"/>
    </source>
</evidence>
<evidence type="ECO:0000256" key="1">
    <source>
        <dbReference type="ARBA" id="ARBA00001933"/>
    </source>
</evidence>
<sequence>MSNQHLAPIANDRIRPVINVSGTMTGLGASIIVPQAREAMVEIAPHFIDMHSLQAEASKVIARLTGAEAGCATASAAAGISLSVAACITGQNPARVEALPDTGDQPNEVAVQAGHLCHYGASIEQAIRLTGGKPVVVGQSTQALDHQLDGALGPRTAAALYVVSHHVVDYGQIPLRAFAEICHARGVPVIVDAASEYDLTGFLDQGADIVIYSGHKFLGGPTSGLICGKRDLVKAAYMQNLGIGRGMKIGKESIYGTIAALEAWEQRDHDGIRQRERRALDLWYETLSGRQGVIPRISPDPTGNPLDRLRVDIDAAATGASAAAVVAALASGSPKIVARDHEIEQGWFQLDPCNLHEGDEDIVARRLMEVLDAARNGALVEPDLDLKRNGSVNAYMNWAG</sequence>
<organism evidence="5 6">
    <name type="scientific">Qingshengfaniella alkalisoli</name>
    <dbReference type="NCBI Taxonomy" id="2599296"/>
    <lineage>
        <taxon>Bacteria</taxon>
        <taxon>Pseudomonadati</taxon>
        <taxon>Pseudomonadota</taxon>
        <taxon>Alphaproteobacteria</taxon>
        <taxon>Rhodobacterales</taxon>
        <taxon>Paracoccaceae</taxon>
        <taxon>Qingshengfaniella</taxon>
    </lineage>
</organism>
<dbReference type="KEGG" id="lit:FPZ52_13740"/>
<evidence type="ECO:0000256" key="3">
    <source>
        <dbReference type="ARBA" id="ARBA00044507"/>
    </source>
</evidence>
<geneLocation type="plasmid" evidence="5 6">
    <name>unnamed2</name>
</geneLocation>
<dbReference type="InterPro" id="IPR015421">
    <property type="entry name" value="PyrdxlP-dep_Trfase_major"/>
</dbReference>
<evidence type="ECO:0000256" key="2">
    <source>
        <dbReference type="ARBA" id="ARBA00022898"/>
    </source>
</evidence>
<dbReference type="Gene3D" id="3.40.640.10">
    <property type="entry name" value="Type I PLP-dependent aspartate aminotransferase-like (Major domain)"/>
    <property type="match status" value="1"/>
</dbReference>
<evidence type="ECO:0000313" key="5">
    <source>
        <dbReference type="EMBL" id="QDY70772.1"/>
    </source>
</evidence>
<dbReference type="GO" id="GO:0008483">
    <property type="term" value="F:transaminase activity"/>
    <property type="evidence" value="ECO:0007669"/>
    <property type="project" value="UniProtKB-KW"/>
</dbReference>
<keyword evidence="5" id="KW-0032">Aminotransferase</keyword>
<proteinExistence type="inferred from homology"/>
<reference evidence="5 6" key="1">
    <citation type="submission" date="2019-07" db="EMBL/GenBank/DDBJ databases">
        <title>Litoreibacter alkalisoli sp. nov., isolated from saline-alkaline soil.</title>
        <authorList>
            <person name="Wang S."/>
            <person name="Xu L."/>
            <person name="Xing Y.-T."/>
            <person name="Sun J.-Q."/>
        </authorList>
    </citation>
    <scope>NUCLEOTIDE SEQUENCE [LARGE SCALE GENOMIC DNA]</scope>
    <source>
        <strain evidence="5 6">LN3S51</strain>
        <plasmid evidence="5 6">unnamed2</plasmid>
    </source>
</reference>
<dbReference type="GO" id="GO:0004125">
    <property type="term" value="F:L-seryl-tRNA(Sec) selenium transferase activity"/>
    <property type="evidence" value="ECO:0007669"/>
    <property type="project" value="TreeGrafter"/>
</dbReference>
<dbReference type="EMBL" id="CP042263">
    <property type="protein sequence ID" value="QDY70772.1"/>
    <property type="molecule type" value="Genomic_DNA"/>
</dbReference>